<feature type="transmembrane region" description="Helical" evidence="1">
    <location>
        <begin position="92"/>
        <end position="109"/>
    </location>
</feature>
<keyword evidence="5" id="KW-1185">Reference proteome</keyword>
<dbReference type="PANTHER" id="PTHR22166">
    <property type="entry name" value="ENDOPLASMIC RETICULUM JUNCTION FORMATION PROTEIN LUNAPARK"/>
    <property type="match status" value="1"/>
</dbReference>
<dbReference type="OrthoDB" id="1725934at2759"/>
<name>A0A8H5BGK1_9AGAR</name>
<dbReference type="GO" id="GO:0071788">
    <property type="term" value="P:endoplasmic reticulum tubular network maintenance"/>
    <property type="evidence" value="ECO:0007669"/>
    <property type="project" value="UniProtKB-UniRule"/>
</dbReference>
<feature type="transmembrane region" description="Helical" evidence="1">
    <location>
        <begin position="129"/>
        <end position="149"/>
    </location>
</feature>
<keyword evidence="1" id="KW-0863">Zinc-finger</keyword>
<gene>
    <name evidence="4" type="ORF">D9619_000069</name>
</gene>
<dbReference type="EMBL" id="JAACJJ010000028">
    <property type="protein sequence ID" value="KAF5322779.1"/>
    <property type="molecule type" value="Genomic_DNA"/>
</dbReference>
<dbReference type="AlphaFoldDB" id="A0A8H5BGK1"/>
<feature type="region of interest" description="Disordered" evidence="2">
    <location>
        <begin position="196"/>
        <end position="221"/>
    </location>
</feature>
<organism evidence="4 5">
    <name type="scientific">Psilocybe cf. subviscida</name>
    <dbReference type="NCBI Taxonomy" id="2480587"/>
    <lineage>
        <taxon>Eukaryota</taxon>
        <taxon>Fungi</taxon>
        <taxon>Dikarya</taxon>
        <taxon>Basidiomycota</taxon>
        <taxon>Agaricomycotina</taxon>
        <taxon>Agaricomycetes</taxon>
        <taxon>Agaricomycetidae</taxon>
        <taxon>Agaricales</taxon>
        <taxon>Agaricineae</taxon>
        <taxon>Strophariaceae</taxon>
        <taxon>Psilocybe</taxon>
    </lineage>
</organism>
<keyword evidence="1" id="KW-0479">Metal-binding</keyword>
<feature type="region of interest" description="Disordered" evidence="2">
    <location>
        <begin position="325"/>
        <end position="407"/>
    </location>
</feature>
<feature type="domain" description="Lunapark zinc ribbon" evidence="3">
    <location>
        <begin position="267"/>
        <end position="322"/>
    </location>
</feature>
<dbReference type="InterPro" id="IPR019273">
    <property type="entry name" value="Lunapark_Znf"/>
</dbReference>
<keyword evidence="1" id="KW-0862">Zinc</keyword>
<comment type="caution">
    <text evidence="4">The sequence shown here is derived from an EMBL/GenBank/DDBJ whole genome shotgun (WGS) entry which is preliminary data.</text>
</comment>
<dbReference type="Proteomes" id="UP000567179">
    <property type="component" value="Unassembled WGS sequence"/>
</dbReference>
<reference evidence="4 5" key="1">
    <citation type="journal article" date="2020" name="ISME J.">
        <title>Uncovering the hidden diversity of litter-decomposition mechanisms in mushroom-forming fungi.</title>
        <authorList>
            <person name="Floudas D."/>
            <person name="Bentzer J."/>
            <person name="Ahren D."/>
            <person name="Johansson T."/>
            <person name="Persson P."/>
            <person name="Tunlid A."/>
        </authorList>
    </citation>
    <scope>NUCLEOTIDE SEQUENCE [LARGE SCALE GENOMIC DNA]</scope>
    <source>
        <strain evidence="4 5">CBS 101986</strain>
    </source>
</reference>
<sequence>MATSRGHHHRSSRSAGLRRQNLFLLYAFSFINPPLGSKACTSPSMSLIRRLFSRRSEEDYETVLSNLADEVQKRQIHLSEIRLRERRATLQITLYTLAGWVAYVSLWYLNVLPHFKHGVSFGGINVERMTKSVPVVIGPIIILFIRRIVQIWYMRKGNAEEKALKELLKKQRDKVEEIKKKTNYNHTRDLIQKYDEASPSATPLRPRFGPVPPGGLQQTPVQRRPVPVNGAPIMQTPGPGVSSAALQIHLTSAATPSKPLPPPRKGVIDRLADALLGEDELPAPPSSRYALICEKCFTHNGLVRESMWEDAQYTCPKCGHFNESAKTKKERNGRMSAASSPTAMRQTSSLGPTQRMSVSPHPHSRTSPQISSGSASPLNGTVSLLDGDRPTVDGAESTAMEIDSGSP</sequence>
<keyword evidence="1" id="KW-0256">Endoplasmic reticulum</keyword>
<proteinExistence type="inferred from homology"/>
<dbReference type="GO" id="GO:1903373">
    <property type="term" value="P:positive regulation of endoplasmic reticulum tubular network organization"/>
    <property type="evidence" value="ECO:0007669"/>
    <property type="project" value="UniProtKB-UniRule"/>
</dbReference>
<comment type="domain">
    <text evidence="1">The C4-type zinc finger motif is necessary both for its ER three-way tubular junction localization and formation.</text>
</comment>
<dbReference type="Pfam" id="PF10058">
    <property type="entry name" value="Zn_ribbon_10"/>
    <property type="match status" value="1"/>
</dbReference>
<accession>A0A8H5BGK1</accession>
<evidence type="ECO:0000259" key="3">
    <source>
        <dbReference type="Pfam" id="PF10058"/>
    </source>
</evidence>
<comment type="similarity">
    <text evidence="1">Belongs to the lunapark family.</text>
</comment>
<keyword evidence="1" id="KW-0472">Membrane</keyword>
<protein>
    <recommendedName>
        <fullName evidence="1">Endoplasmic reticulum junction formation protein lunapark</fullName>
    </recommendedName>
</protein>
<comment type="function">
    <text evidence="1">Plays a role in determining ER morphology.</text>
</comment>
<feature type="compositionally biased region" description="Polar residues" evidence="2">
    <location>
        <begin position="337"/>
        <end position="357"/>
    </location>
</feature>
<comment type="subcellular location">
    <subcellularLocation>
        <location evidence="1">Endoplasmic reticulum membrane</location>
        <topology evidence="1">Multi-pass membrane protein</topology>
    </subcellularLocation>
</comment>
<feature type="compositionally biased region" description="Polar residues" evidence="2">
    <location>
        <begin position="365"/>
        <end position="382"/>
    </location>
</feature>
<keyword evidence="1" id="KW-0812">Transmembrane</keyword>
<evidence type="ECO:0000313" key="5">
    <source>
        <dbReference type="Proteomes" id="UP000567179"/>
    </source>
</evidence>
<dbReference type="PANTHER" id="PTHR22166:SF12">
    <property type="entry name" value="ENDOPLASMIC RETICULUM JUNCTION FORMATION PROTEIN LUNAPARK"/>
    <property type="match status" value="1"/>
</dbReference>
<dbReference type="GO" id="GO:0008270">
    <property type="term" value="F:zinc ion binding"/>
    <property type="evidence" value="ECO:0007669"/>
    <property type="project" value="UniProtKB-KW"/>
</dbReference>
<evidence type="ECO:0000256" key="2">
    <source>
        <dbReference type="SAM" id="MobiDB-lite"/>
    </source>
</evidence>
<evidence type="ECO:0000313" key="4">
    <source>
        <dbReference type="EMBL" id="KAF5322779.1"/>
    </source>
</evidence>
<dbReference type="InterPro" id="IPR040115">
    <property type="entry name" value="Lnp"/>
</dbReference>
<dbReference type="GO" id="GO:0098826">
    <property type="term" value="C:endoplasmic reticulum tubular network membrane"/>
    <property type="evidence" value="ECO:0007669"/>
    <property type="project" value="UniProtKB-UniRule"/>
</dbReference>
<keyword evidence="1" id="KW-1133">Transmembrane helix</keyword>
<evidence type="ECO:0000256" key="1">
    <source>
        <dbReference type="RuleBase" id="RU367073"/>
    </source>
</evidence>